<gene>
    <name evidence="2" type="ORF">DPCES_5070</name>
</gene>
<keyword evidence="1" id="KW-0812">Transmembrane</keyword>
<dbReference type="PATRIC" id="fig|49338.4.peg.5455"/>
<dbReference type="Pfam" id="PF11187">
    <property type="entry name" value="Mbeg1-like"/>
    <property type="match status" value="1"/>
</dbReference>
<keyword evidence="1" id="KW-1133">Transmembrane helix</keyword>
<dbReference type="InterPro" id="IPR029058">
    <property type="entry name" value="AB_hydrolase_fold"/>
</dbReference>
<proteinExistence type="predicted"/>
<dbReference type="AlphaFoldDB" id="A0A098BAP8"/>
<evidence type="ECO:0000256" key="1">
    <source>
        <dbReference type="SAM" id="Phobius"/>
    </source>
</evidence>
<dbReference type="RefSeq" id="WP_208926612.1">
    <property type="nucleotide sequence ID" value="NZ_LK996017.1"/>
</dbReference>
<organism evidence="2">
    <name type="scientific">Desulfitobacterium hafniense</name>
    <name type="common">Desulfitobacterium frappieri</name>
    <dbReference type="NCBI Taxonomy" id="49338"/>
    <lineage>
        <taxon>Bacteria</taxon>
        <taxon>Bacillati</taxon>
        <taxon>Bacillota</taxon>
        <taxon>Clostridia</taxon>
        <taxon>Eubacteriales</taxon>
        <taxon>Desulfitobacteriaceae</taxon>
        <taxon>Desulfitobacterium</taxon>
    </lineage>
</organism>
<dbReference type="InterPro" id="IPR024499">
    <property type="entry name" value="Mbeg1-like"/>
</dbReference>
<keyword evidence="1" id="KW-0472">Membrane</keyword>
<sequence length="557" mass="60543">MNEALINRSSALELATYMIADAEFTIAEGTSLQAMLNRLERSGANPQYIGLLKTAIANDPSVGNISILKTSNNSGYSSPMGAVCFKDGDKVYVQYRGTPDGGWVHNPISYGADIGAANATDGVSSQIQADGLDFFNKCVSEFAGYGFPGDLIVGGHSQGGNMAEYVTIMSEYSTLIDLCVSLDGPNHSRELYEYILETYGAEYLAEMSEKIIAINGCNDYVNMQGQVSFASDKNTYYLNTVDGNDFVGWHDPIFMFNPEIGKLYPIFDENGNKIEQGPIGQMMTEIVSAINTLPQEQQEDSAMVIMALLELTMGSKNWDDVQRIGINADSWGKLLISEEFIGLMAHGLPALIGEVISNPVLLAQVLNKVIPDDIKDAITNFINNAPAPVVIGVLAIAGIIAGTAVVAGAVVIGIYKIVDFIIPAVQRLKQFADKAWQAVISICTAIKNGIADIARWFLNTFNAGVRYTNSNPYFKVDTAKLRSYATRINNVNNRLRNLDGNLRGLYWQVGLLDIWDILVANTLTSGSPTLNQVKSYLNDSADRFDAAENKARGYVKG</sequence>
<dbReference type="EMBL" id="LK996017">
    <property type="protein sequence ID" value="CDX04956.1"/>
    <property type="molecule type" value="Genomic_DNA"/>
</dbReference>
<protein>
    <submittedName>
        <fullName evidence="2">Twin-arginine translocation pathway, signal sequence, bacterial/archaeal</fullName>
    </submittedName>
</protein>
<evidence type="ECO:0000313" key="2">
    <source>
        <dbReference type="EMBL" id="CDX04956.1"/>
    </source>
</evidence>
<name>A0A098BAP8_DESHA</name>
<feature type="transmembrane region" description="Helical" evidence="1">
    <location>
        <begin position="389"/>
        <end position="418"/>
    </location>
</feature>
<reference evidence="2" key="1">
    <citation type="submission" date="2014-07" db="EMBL/GenBank/DDBJ databases">
        <authorList>
            <person name="Hornung V.Bastian."/>
        </authorList>
    </citation>
    <scope>NUCLEOTIDE SEQUENCE</scope>
    <source>
        <strain evidence="2">PCE-S</strain>
    </source>
</reference>
<dbReference type="SUPFAM" id="SSF53474">
    <property type="entry name" value="alpha/beta-Hydrolases"/>
    <property type="match status" value="1"/>
</dbReference>
<accession>A0A098BAP8</accession>